<dbReference type="AlphaFoldDB" id="A0AA85JPI8"/>
<accession>A0AA85JPI8</accession>
<evidence type="ECO:0000256" key="4">
    <source>
        <dbReference type="ARBA" id="ARBA00023136"/>
    </source>
</evidence>
<protein>
    <recommendedName>
        <fullName evidence="10">Transmembrane protein</fullName>
    </recommendedName>
</protein>
<evidence type="ECO:0000256" key="6">
    <source>
        <dbReference type="ARBA" id="ARBA00029445"/>
    </source>
</evidence>
<keyword evidence="8" id="KW-1185">Reference proteome</keyword>
<evidence type="ECO:0000256" key="3">
    <source>
        <dbReference type="ARBA" id="ARBA00022989"/>
    </source>
</evidence>
<comment type="similarity">
    <text evidence="6">Belongs to the NALF family.</text>
</comment>
<evidence type="ECO:0000256" key="2">
    <source>
        <dbReference type="ARBA" id="ARBA00022692"/>
    </source>
</evidence>
<dbReference type="PANTHER" id="PTHR15819:SF11">
    <property type="entry name" value="MID1, ISOFORM A"/>
    <property type="match status" value="1"/>
</dbReference>
<keyword evidence="2 7" id="KW-0812">Transmembrane</keyword>
<dbReference type="InterPro" id="IPR055288">
    <property type="entry name" value="NALCN_aux_factor_1/2"/>
</dbReference>
<dbReference type="Proteomes" id="UP000050795">
    <property type="component" value="Unassembled WGS sequence"/>
</dbReference>
<evidence type="ECO:0008006" key="10">
    <source>
        <dbReference type="Google" id="ProtNLM"/>
    </source>
</evidence>
<keyword evidence="4 7" id="KW-0472">Membrane</keyword>
<evidence type="ECO:0000256" key="5">
    <source>
        <dbReference type="ARBA" id="ARBA00023180"/>
    </source>
</evidence>
<dbReference type="PANTHER" id="PTHR15819">
    <property type="entry name" value="TRANSMEMBRANE PROTEIN FAM155"/>
    <property type="match status" value="1"/>
</dbReference>
<organism evidence="8 9">
    <name type="scientific">Trichobilharzia regenti</name>
    <name type="common">Nasal bird schistosome</name>
    <dbReference type="NCBI Taxonomy" id="157069"/>
    <lineage>
        <taxon>Eukaryota</taxon>
        <taxon>Metazoa</taxon>
        <taxon>Spiralia</taxon>
        <taxon>Lophotrochozoa</taxon>
        <taxon>Platyhelminthes</taxon>
        <taxon>Trematoda</taxon>
        <taxon>Digenea</taxon>
        <taxon>Strigeidida</taxon>
        <taxon>Schistosomatoidea</taxon>
        <taxon>Schistosomatidae</taxon>
        <taxon>Trichobilharzia</taxon>
    </lineage>
</organism>
<dbReference type="WBParaSite" id="TREG1_49030.1">
    <property type="protein sequence ID" value="TREG1_49030.1"/>
    <property type="gene ID" value="TREG1_49030"/>
</dbReference>
<keyword evidence="3 7" id="KW-1133">Transmembrane helix</keyword>
<dbReference type="GO" id="GO:0005886">
    <property type="term" value="C:plasma membrane"/>
    <property type="evidence" value="ECO:0007669"/>
    <property type="project" value="TreeGrafter"/>
</dbReference>
<evidence type="ECO:0000256" key="7">
    <source>
        <dbReference type="SAM" id="Phobius"/>
    </source>
</evidence>
<sequence>MCITGDHGTPFISPCLYLHSQENSYFSHSSNNLFPNKYKRQKPIHNCALISSICSSAKFTAAGRSGILIILFLLFGKMLSTTARSTYSSDKTLSVTKRTNNRYSFLSSAYSTTFMPTRFEQHTNKLHDKTNLHTAESQMYRNKAKRYSKGDDRGETKLLSSELIEFICQRLPDPCARAAYLRQHVKHDLCLHLPLLYLLPHTDFHSEKYLSEYKFGTCKGGLSRLTYLPSDSIFEQFLTPVHTCENSLISLKMIMDEKLRSHFEIFDDLLEKSFCIKSFDSRPNVTGECQCQECQEAYRNWYCATEFPLYYPLDDSDITMHLQRKSINNDITDDVNLDQPHTSVSADRSINSKLSGVHVTDPILLNKSLLSSSPVPSIESTSEHAGTYRYPTLTEFQLTSHVLFRLEIIQPCISWCTQVETVCPYLNPADSTSNGGEPAFLCDESHYHHSSRYQAVYWDVDTCESECCFGITDSKLLSLSTFDSKQSSLHSDVLLSYSSASSLSSSSFNYNDNNEDVNNQSCTQLRDRCLHRLLSIPVSEFPMNLNDETTILTNTDNNNNNNDNNLSRNDSINASLSTLHYSSSSNGGPRGGGVMLKIDNISFTVIFLISFTFYCFIWLQSIHNSLNNFTLLPVWLNLCRLGTIISNTLTKTINTTNTTATAKMTIINTVTNRHVILMPNCIISNSPTQHPLSISTVLLTPHSLREDEEKGHSSLSQFNPVPNVIHLKSDRTS</sequence>
<evidence type="ECO:0000313" key="8">
    <source>
        <dbReference type="Proteomes" id="UP000050795"/>
    </source>
</evidence>
<dbReference type="GO" id="GO:0015275">
    <property type="term" value="F:stretch-activated, monoatomic cation-selective, calcium channel activity"/>
    <property type="evidence" value="ECO:0007669"/>
    <property type="project" value="TreeGrafter"/>
</dbReference>
<keyword evidence="5" id="KW-0325">Glycoprotein</keyword>
<evidence type="ECO:0000313" key="9">
    <source>
        <dbReference type="WBParaSite" id="TREG1_49030.1"/>
    </source>
</evidence>
<name>A0AA85JPI8_TRIRE</name>
<evidence type="ECO:0000256" key="1">
    <source>
        <dbReference type="ARBA" id="ARBA00004141"/>
    </source>
</evidence>
<reference evidence="9" key="2">
    <citation type="submission" date="2023-11" db="UniProtKB">
        <authorList>
            <consortium name="WormBaseParasite"/>
        </authorList>
    </citation>
    <scope>IDENTIFICATION</scope>
</reference>
<reference evidence="8" key="1">
    <citation type="submission" date="2022-06" db="EMBL/GenBank/DDBJ databases">
        <authorList>
            <person name="Berger JAMES D."/>
            <person name="Berger JAMES D."/>
        </authorList>
    </citation>
    <scope>NUCLEOTIDE SEQUENCE [LARGE SCALE GENOMIC DNA]</scope>
</reference>
<comment type="subcellular location">
    <subcellularLocation>
        <location evidence="1">Membrane</location>
        <topology evidence="1">Multi-pass membrane protein</topology>
    </subcellularLocation>
</comment>
<proteinExistence type="inferred from homology"/>
<feature type="transmembrane region" description="Helical" evidence="7">
    <location>
        <begin position="601"/>
        <end position="619"/>
    </location>
</feature>
<dbReference type="GO" id="GO:0098703">
    <property type="term" value="P:calcium ion import across plasma membrane"/>
    <property type="evidence" value="ECO:0007669"/>
    <property type="project" value="TreeGrafter"/>
</dbReference>